<proteinExistence type="predicted"/>
<name>A0ACB8UW18_9EURO</name>
<protein>
    <submittedName>
        <fullName evidence="1">Uncharacterized protein</fullName>
    </submittedName>
</protein>
<evidence type="ECO:0000313" key="1">
    <source>
        <dbReference type="EMBL" id="KAI2386196.1"/>
    </source>
</evidence>
<organism evidence="1">
    <name type="scientific">Ophidiomyces ophidiicola</name>
    <dbReference type="NCBI Taxonomy" id="1387563"/>
    <lineage>
        <taxon>Eukaryota</taxon>
        <taxon>Fungi</taxon>
        <taxon>Dikarya</taxon>
        <taxon>Ascomycota</taxon>
        <taxon>Pezizomycotina</taxon>
        <taxon>Eurotiomycetes</taxon>
        <taxon>Eurotiomycetidae</taxon>
        <taxon>Onygenales</taxon>
        <taxon>Onygenaceae</taxon>
        <taxon>Ophidiomyces</taxon>
    </lineage>
</organism>
<comment type="caution">
    <text evidence="1">The sequence shown here is derived from an EMBL/GenBank/DDBJ whole genome shotgun (WGS) entry which is preliminary data.</text>
</comment>
<dbReference type="EMBL" id="JALBCA010000050">
    <property type="protein sequence ID" value="KAI2386196.1"/>
    <property type="molecule type" value="Genomic_DNA"/>
</dbReference>
<accession>A0ACB8UW18</accession>
<gene>
    <name evidence="1" type="ORF">LOY88_003666</name>
</gene>
<reference evidence="1" key="1">
    <citation type="journal article" date="2022" name="bioRxiv">
        <title>Population genetic analysis of Ophidiomyces ophidiicola, the causative agent of snake fungal disease, indicates recent introductions to the USA.</title>
        <authorList>
            <person name="Ladner J.T."/>
            <person name="Palmer J.M."/>
            <person name="Ettinger C.L."/>
            <person name="Stajich J.E."/>
            <person name="Farrell T.M."/>
            <person name="Glorioso B.M."/>
            <person name="Lawson B."/>
            <person name="Price S.J."/>
            <person name="Stengle A.G."/>
            <person name="Grear D.A."/>
            <person name="Lorch J.M."/>
        </authorList>
    </citation>
    <scope>NUCLEOTIDE SEQUENCE</scope>
    <source>
        <strain evidence="1">NWHC 24266-5</strain>
    </source>
</reference>
<sequence length="455" mass="50056">MESLGVYVLTFNCARNVIQPEVFAPHIFDALKSASSISPARTKAPEILAVALQEVAPIAYAFLGGSYLDPYYDALQRAVDLGASALVSDHRAQDAQYQHMLTKNIGMTALMVFARRDIVERIRYIQTAGVGVGVQEAGNKGAVGARIGYLVERDGRNQRDEEDDDGGVMEVTLVSAHLAPDESQWERRNEDWKSIAERLVFEQTVADATLSREDEEGVPLLGDTSSPPLKNSSAFYSPRSYLFVAGDFNYRTADGRPTPDDFKNFPRPTGDTANNISHFADLLARDQLTRERQAGKTFTNFEESKITFAPSYKYSDEARGLASSDRNGHWKWAENRWPSWCDRILYLNHPSAGASDGIDVHGYTSLPLLSTSDHRPVALSASIPLRVLPESSTYLPPFEIDPDWDSRRAAARRKEVIVGAAAYLGLTWAGNGLLAATVLGGTAAYYALQAYYVAS</sequence>